<evidence type="ECO:0008006" key="3">
    <source>
        <dbReference type="Google" id="ProtNLM"/>
    </source>
</evidence>
<dbReference type="InterPro" id="IPR032675">
    <property type="entry name" value="LRR_dom_sf"/>
</dbReference>
<proteinExistence type="predicted"/>
<name>A0AAD7FU15_9AGAR</name>
<accession>A0AAD7FU15</accession>
<dbReference type="SUPFAM" id="SSF52047">
    <property type="entry name" value="RNI-like"/>
    <property type="match status" value="1"/>
</dbReference>
<keyword evidence="2" id="KW-1185">Reference proteome</keyword>
<evidence type="ECO:0000313" key="2">
    <source>
        <dbReference type="Proteomes" id="UP001221142"/>
    </source>
</evidence>
<comment type="caution">
    <text evidence="1">The sequence shown here is derived from an EMBL/GenBank/DDBJ whole genome shotgun (WGS) entry which is preliminary data.</text>
</comment>
<dbReference type="EMBL" id="JARKIF010000006">
    <property type="protein sequence ID" value="KAJ7637171.1"/>
    <property type="molecule type" value="Genomic_DNA"/>
</dbReference>
<protein>
    <recommendedName>
        <fullName evidence="3">F-box domain-containing protein</fullName>
    </recommendedName>
</protein>
<reference evidence="1" key="1">
    <citation type="submission" date="2023-03" db="EMBL/GenBank/DDBJ databases">
        <title>Massive genome expansion in bonnet fungi (Mycena s.s.) driven by repeated elements and novel gene families across ecological guilds.</title>
        <authorList>
            <consortium name="Lawrence Berkeley National Laboratory"/>
            <person name="Harder C.B."/>
            <person name="Miyauchi S."/>
            <person name="Viragh M."/>
            <person name="Kuo A."/>
            <person name="Thoen E."/>
            <person name="Andreopoulos B."/>
            <person name="Lu D."/>
            <person name="Skrede I."/>
            <person name="Drula E."/>
            <person name="Henrissat B."/>
            <person name="Morin E."/>
            <person name="Kohler A."/>
            <person name="Barry K."/>
            <person name="LaButti K."/>
            <person name="Morin E."/>
            <person name="Salamov A."/>
            <person name="Lipzen A."/>
            <person name="Mereny Z."/>
            <person name="Hegedus B."/>
            <person name="Baldrian P."/>
            <person name="Stursova M."/>
            <person name="Weitz H."/>
            <person name="Taylor A."/>
            <person name="Grigoriev I.V."/>
            <person name="Nagy L.G."/>
            <person name="Martin F."/>
            <person name="Kauserud H."/>
        </authorList>
    </citation>
    <scope>NUCLEOTIDE SEQUENCE</scope>
    <source>
        <strain evidence="1">9284</strain>
    </source>
</reference>
<gene>
    <name evidence="1" type="ORF">FB45DRAFT_1139665</name>
</gene>
<dbReference type="Proteomes" id="UP001221142">
    <property type="component" value="Unassembled WGS sequence"/>
</dbReference>
<evidence type="ECO:0000313" key="1">
    <source>
        <dbReference type="EMBL" id="KAJ7637171.1"/>
    </source>
</evidence>
<dbReference type="AlphaFoldDB" id="A0AAD7FU15"/>
<dbReference type="Gene3D" id="3.80.10.10">
    <property type="entry name" value="Ribonuclease Inhibitor"/>
    <property type="match status" value="1"/>
</dbReference>
<sequence length="369" mass="42154">MKTFPPELVDITLDFLFDDVLTLIRSSQVCKAWKTERLVRLLSHPLSTLAPAIRRVCVGSIAQQADLMALMKQISPCAPVLRFSRSLYLRAITWKDIDDTCRDMFVSKFGSVTELVLSNIQFGAFDDLAGLLASFPALQRLYFVRVQWLHGPQRDSMKLLNLPNLKTLEIDYGCQDVVEWLHHCSPEFPSLSTFHLKLSEIRPTLDKFIPDFTPCLEHVELAFYRLYPESLHHFTVDLSQNTVLRSVHLSHLQLNELGLSGADPSTNSIYVGWVPKVLSSVRAPAAVEKLRFSVWVTAVSDIDLLDWDSLKRIFLPSTSGLNPYASLNSFVLDLYGKMYDKADRETVERRIHAALQECRAEKCLKFRWH</sequence>
<organism evidence="1 2">
    <name type="scientific">Roridomyces roridus</name>
    <dbReference type="NCBI Taxonomy" id="1738132"/>
    <lineage>
        <taxon>Eukaryota</taxon>
        <taxon>Fungi</taxon>
        <taxon>Dikarya</taxon>
        <taxon>Basidiomycota</taxon>
        <taxon>Agaricomycotina</taxon>
        <taxon>Agaricomycetes</taxon>
        <taxon>Agaricomycetidae</taxon>
        <taxon>Agaricales</taxon>
        <taxon>Marasmiineae</taxon>
        <taxon>Mycenaceae</taxon>
        <taxon>Roridomyces</taxon>
    </lineage>
</organism>